<dbReference type="Pfam" id="PF00464">
    <property type="entry name" value="SHMT"/>
    <property type="match status" value="1"/>
</dbReference>
<comment type="catalytic activity">
    <reaction evidence="9">
        <text>(6R)-5,10-methylene-5,6,7,8-tetrahydrofolate + D-alanine + H2O = 2-methylserine + (6S)-5,6,7,8-tetrahydrofolate</text>
        <dbReference type="Rhea" id="RHEA:10064"/>
        <dbReference type="ChEBI" id="CHEBI:15377"/>
        <dbReference type="ChEBI" id="CHEBI:15636"/>
        <dbReference type="ChEBI" id="CHEBI:57416"/>
        <dbReference type="ChEBI" id="CHEBI:57453"/>
        <dbReference type="ChEBI" id="CHEBI:58275"/>
        <dbReference type="EC" id="2.1.2.7"/>
    </reaction>
</comment>
<feature type="binding site" evidence="11">
    <location>
        <position position="257"/>
    </location>
    <ligand>
        <name>(6S)-5,6,7,8-tetrahydrofolate</name>
        <dbReference type="ChEBI" id="CHEBI:57453"/>
    </ligand>
</feature>
<dbReference type="OrthoDB" id="9803846at2"/>
<keyword evidence="15" id="KW-1185">Reference proteome</keyword>
<dbReference type="PATRIC" id="fig|1280946.3.peg.422"/>
<gene>
    <name evidence="11" type="primary">glyA</name>
    <name evidence="14" type="ORF">HY29_08135</name>
</gene>
<dbReference type="GO" id="GO:0008168">
    <property type="term" value="F:methyltransferase activity"/>
    <property type="evidence" value="ECO:0007669"/>
    <property type="project" value="UniProtKB-KW"/>
</dbReference>
<dbReference type="InterPro" id="IPR015421">
    <property type="entry name" value="PyrdxlP-dep_Trfase_major"/>
</dbReference>
<evidence type="ECO:0000256" key="5">
    <source>
        <dbReference type="ARBA" id="ARBA00022490"/>
    </source>
</evidence>
<dbReference type="InterPro" id="IPR015422">
    <property type="entry name" value="PyrdxlP-dep_Trfase_small"/>
</dbReference>
<evidence type="ECO:0000256" key="6">
    <source>
        <dbReference type="ARBA" id="ARBA00022563"/>
    </source>
</evidence>
<reference evidence="14 15" key="1">
    <citation type="journal article" date="2014" name="Antonie Van Leeuwenhoek">
        <title>Hyphomonas beringensis sp. nov. and Hyphomonas chukchiensis sp. nov., isolated from surface seawater of the Bering Sea and Chukchi Sea.</title>
        <authorList>
            <person name="Li C."/>
            <person name="Lai Q."/>
            <person name="Li G."/>
            <person name="Dong C."/>
            <person name="Wang J."/>
            <person name="Liao Y."/>
            <person name="Shao Z."/>
        </authorList>
    </citation>
    <scope>NUCLEOTIDE SEQUENCE [LARGE SCALE GENOMIC DNA]</scope>
    <source>
        <strain evidence="14 15">25B14_1</strain>
    </source>
</reference>
<dbReference type="UniPathway" id="UPA00193"/>
<keyword evidence="6 11" id="KW-0554">One-carbon metabolism</keyword>
<evidence type="ECO:0000313" key="15">
    <source>
        <dbReference type="Proteomes" id="UP000027037"/>
    </source>
</evidence>
<dbReference type="InterPro" id="IPR019798">
    <property type="entry name" value="Ser_HO-MeTrfase_PLP_BS"/>
</dbReference>
<dbReference type="Proteomes" id="UP000027037">
    <property type="component" value="Unassembled WGS sequence"/>
</dbReference>
<evidence type="ECO:0000259" key="13">
    <source>
        <dbReference type="Pfam" id="PF00464"/>
    </source>
</evidence>
<comment type="function">
    <text evidence="10">Catalyzes the reversible interconversion of alpha-methyl-L-serine to D-alanine with tetrahydrofolate (THF) serving as the one-carbon carrier. Cannot use alpha-methyl-D-serine, L-serine, D-serine or L-alanine.</text>
</comment>
<evidence type="ECO:0000313" key="14">
    <source>
        <dbReference type="EMBL" id="KCZ56508.1"/>
    </source>
</evidence>
<dbReference type="PANTHER" id="PTHR11680">
    <property type="entry name" value="SERINE HYDROXYMETHYLTRANSFERASE"/>
    <property type="match status" value="1"/>
</dbReference>
<dbReference type="CDD" id="cd00378">
    <property type="entry name" value="SHMT"/>
    <property type="match status" value="1"/>
</dbReference>
<dbReference type="PROSITE" id="PS00096">
    <property type="entry name" value="SHMT"/>
    <property type="match status" value="1"/>
</dbReference>
<accession>A0A062UFL0</accession>
<dbReference type="PANTHER" id="PTHR11680:SF35">
    <property type="entry name" value="SERINE HYDROXYMETHYLTRANSFERASE 1"/>
    <property type="match status" value="1"/>
</dbReference>
<dbReference type="NCBIfam" id="NF000586">
    <property type="entry name" value="PRK00011.1"/>
    <property type="match status" value="1"/>
</dbReference>
<feature type="site" description="Plays an important role in substrate specificity" evidence="11">
    <location>
        <position position="241"/>
    </location>
</feature>
<dbReference type="FunFam" id="3.40.640.10:FF:000001">
    <property type="entry name" value="Serine hydroxymethyltransferase"/>
    <property type="match status" value="1"/>
</dbReference>
<dbReference type="InterPro" id="IPR039429">
    <property type="entry name" value="SHMT-like_dom"/>
</dbReference>
<evidence type="ECO:0000256" key="1">
    <source>
        <dbReference type="ARBA" id="ARBA00001933"/>
    </source>
</evidence>
<dbReference type="UniPathway" id="UPA00288">
    <property type="reaction ID" value="UER01023"/>
</dbReference>
<dbReference type="Gene3D" id="3.90.1150.10">
    <property type="entry name" value="Aspartate Aminotransferase, domain 1"/>
    <property type="match status" value="1"/>
</dbReference>
<comment type="pathway">
    <text evidence="11">One-carbon metabolism; tetrahydrofolate interconversion.</text>
</comment>
<dbReference type="InterPro" id="IPR015424">
    <property type="entry name" value="PyrdxlP-dep_Trfase"/>
</dbReference>
<proteinExistence type="inferred from homology"/>
<feature type="modified residue" description="N6-(pyridoxal phosphate)lysine" evidence="11 12">
    <location>
        <position position="242"/>
    </location>
</feature>
<evidence type="ECO:0000256" key="3">
    <source>
        <dbReference type="ARBA" id="ARBA00006376"/>
    </source>
</evidence>
<dbReference type="InterPro" id="IPR001085">
    <property type="entry name" value="Ser_HO-MeTrfase"/>
</dbReference>
<feature type="binding site" evidence="11">
    <location>
        <position position="133"/>
    </location>
    <ligand>
        <name>(6S)-5,6,7,8-tetrahydrofolate</name>
        <dbReference type="ChEBI" id="CHEBI:57453"/>
    </ligand>
</feature>
<dbReference type="PIRSF" id="PIRSF000412">
    <property type="entry name" value="SHMT"/>
    <property type="match status" value="1"/>
</dbReference>
<dbReference type="STRING" id="1280946.HY29_08135"/>
<evidence type="ECO:0000256" key="8">
    <source>
        <dbReference type="ARBA" id="ARBA00022898"/>
    </source>
</evidence>
<keyword evidence="11" id="KW-0028">Amino-acid biosynthesis</keyword>
<comment type="caution">
    <text evidence="14">The sequence shown here is derived from an EMBL/GenBank/DDBJ whole genome shotgun (WGS) entry which is preliminary data.</text>
</comment>
<sequence>MADTAQPARFDTTAFFSQSLEDRDPELFEAIKKERTRQQQQIELIASENIVSNAVLEAQGTILTNKYAEGYPGKRYYGGCEFVDIAEELAIERAKKLFNCDFANVQPNSGSQANQGVFNAVLKPGDTILGMSLDAGGHLTHGARPNQSGKWFNAVQYGVSREDDRIDFVEVERLAKAHRPQLIIAGGSAYPREIDFKRFREIADEVDALFMVDMAHFAGLVAGGAHPNPLEHAHIATTTTHKTLRGPRGGMILTNDEALAKKINSAIFPGIQGGPLMHVIAAKAVAFGEALTPEFKQYASQVVANARAMAAACKASGLDVVSGGTDTHVALIDLRPKNVTGRDAEHALERAYITCNKNGVPFDPQKPTITSGIRVGSPAGTTRGFGEDEFTQIGNWIGEIVDAVAGGDSAATEDKVREEVKALTAAFPIYNGLGG</sequence>
<keyword evidence="5 11" id="KW-0963">Cytoplasm</keyword>
<keyword evidence="8 11" id="KW-0663">Pyridoxal phosphate</keyword>
<evidence type="ECO:0000256" key="11">
    <source>
        <dbReference type="HAMAP-Rule" id="MF_00051"/>
    </source>
</evidence>
<organism evidence="14 15">
    <name type="scientific">Hyphomonas beringensis</name>
    <dbReference type="NCBI Taxonomy" id="1280946"/>
    <lineage>
        <taxon>Bacteria</taxon>
        <taxon>Pseudomonadati</taxon>
        <taxon>Pseudomonadota</taxon>
        <taxon>Alphaproteobacteria</taxon>
        <taxon>Hyphomonadales</taxon>
        <taxon>Hyphomonadaceae</taxon>
        <taxon>Hyphomonas</taxon>
    </lineage>
</organism>
<dbReference type="EMBL" id="AWFF01000013">
    <property type="protein sequence ID" value="KCZ56508.1"/>
    <property type="molecule type" value="Genomic_DNA"/>
</dbReference>
<evidence type="ECO:0000256" key="12">
    <source>
        <dbReference type="PIRSR" id="PIRSR000412-50"/>
    </source>
</evidence>
<dbReference type="eggNOG" id="COG0112">
    <property type="taxonomic scope" value="Bacteria"/>
</dbReference>
<dbReference type="SUPFAM" id="SSF53383">
    <property type="entry name" value="PLP-dependent transferases"/>
    <property type="match status" value="1"/>
</dbReference>
<dbReference type="Gene3D" id="3.40.640.10">
    <property type="entry name" value="Type I PLP-dependent aspartate aminotransferase-like (Major domain)"/>
    <property type="match status" value="1"/>
</dbReference>
<keyword evidence="14" id="KW-0489">Methyltransferase</keyword>
<dbReference type="HAMAP" id="MF_00051">
    <property type="entry name" value="SHMT"/>
    <property type="match status" value="1"/>
</dbReference>
<dbReference type="AlphaFoldDB" id="A0A062UFL0"/>
<comment type="catalytic activity">
    <reaction evidence="11">
        <text>(6R)-5,10-methylene-5,6,7,8-tetrahydrofolate + glycine + H2O = (6S)-5,6,7,8-tetrahydrofolate + L-serine</text>
        <dbReference type="Rhea" id="RHEA:15481"/>
        <dbReference type="ChEBI" id="CHEBI:15377"/>
        <dbReference type="ChEBI" id="CHEBI:15636"/>
        <dbReference type="ChEBI" id="CHEBI:33384"/>
        <dbReference type="ChEBI" id="CHEBI:57305"/>
        <dbReference type="ChEBI" id="CHEBI:57453"/>
        <dbReference type="EC" id="2.1.2.1"/>
    </reaction>
</comment>
<dbReference type="GO" id="GO:0004372">
    <property type="term" value="F:glycine hydroxymethyltransferase activity"/>
    <property type="evidence" value="ECO:0007669"/>
    <property type="project" value="UniProtKB-UniRule"/>
</dbReference>
<name>A0A062UFL0_9PROT</name>
<feature type="domain" description="Serine hydroxymethyltransferase-like" evidence="13">
    <location>
        <begin position="20"/>
        <end position="397"/>
    </location>
</feature>
<dbReference type="GO" id="GO:0005829">
    <property type="term" value="C:cytosol"/>
    <property type="evidence" value="ECO:0007669"/>
    <property type="project" value="TreeGrafter"/>
</dbReference>
<keyword evidence="7 11" id="KW-0808">Transferase</keyword>
<evidence type="ECO:0000256" key="10">
    <source>
        <dbReference type="ARBA" id="ARBA00057572"/>
    </source>
</evidence>
<comment type="caution">
    <text evidence="11">Lacks conserved residue(s) required for the propagation of feature annotation.</text>
</comment>
<evidence type="ECO:0000256" key="7">
    <source>
        <dbReference type="ARBA" id="ARBA00022679"/>
    </source>
</evidence>
<dbReference type="GO" id="GO:0050413">
    <property type="term" value="F:D-alanine 2-hydroxymethyltransferase activity"/>
    <property type="evidence" value="ECO:0007669"/>
    <property type="project" value="UniProtKB-EC"/>
</dbReference>
<feature type="binding site" evidence="11">
    <location>
        <begin position="137"/>
        <end position="139"/>
    </location>
    <ligand>
        <name>(6S)-5,6,7,8-tetrahydrofolate</name>
        <dbReference type="ChEBI" id="CHEBI:57453"/>
    </ligand>
</feature>
<protein>
    <recommendedName>
        <fullName evidence="11">Serine hydroxymethyltransferase</fullName>
        <shortName evidence="11">SHMT</shortName>
        <shortName evidence="11">Serine methylase</shortName>
        <ecNumber evidence="11">2.1.2.1</ecNumber>
    </recommendedName>
</protein>
<comment type="subcellular location">
    <subcellularLocation>
        <location evidence="2 11">Cytoplasm</location>
    </subcellularLocation>
</comment>
<evidence type="ECO:0000256" key="9">
    <source>
        <dbReference type="ARBA" id="ARBA00051216"/>
    </source>
</evidence>
<comment type="subunit">
    <text evidence="4 11">Homodimer.</text>
</comment>
<dbReference type="GO" id="GO:0030170">
    <property type="term" value="F:pyridoxal phosphate binding"/>
    <property type="evidence" value="ECO:0007669"/>
    <property type="project" value="UniProtKB-UniRule"/>
</dbReference>
<comment type="function">
    <text evidence="11">Catalyzes the reversible interconversion of serine and glycine with tetrahydrofolate (THF) serving as the one-carbon carrier. This reaction serves as the major source of one-carbon groups required for the biosynthesis of purines, thymidylate, methionine, and other important biomolecules. Also exhibits THF-independent aldolase activity toward beta-hydroxyamino acids, producing glycine and aldehydes, via a retro-aldol mechanism.</text>
</comment>
<evidence type="ECO:0000256" key="4">
    <source>
        <dbReference type="ARBA" id="ARBA00011738"/>
    </source>
</evidence>
<dbReference type="EC" id="2.1.2.1" evidence="11"/>
<evidence type="ECO:0000256" key="2">
    <source>
        <dbReference type="ARBA" id="ARBA00004496"/>
    </source>
</evidence>
<dbReference type="GO" id="GO:0019264">
    <property type="term" value="P:glycine biosynthetic process from serine"/>
    <property type="evidence" value="ECO:0007669"/>
    <property type="project" value="UniProtKB-UniRule"/>
</dbReference>
<dbReference type="RefSeq" id="WP_034791314.1">
    <property type="nucleotide sequence ID" value="NZ_AWFF01000013.1"/>
</dbReference>
<dbReference type="InterPro" id="IPR049943">
    <property type="entry name" value="Ser_HO-MeTrfase-like"/>
</dbReference>
<comment type="cofactor">
    <cofactor evidence="1 11 12">
        <name>pyridoxal 5'-phosphate</name>
        <dbReference type="ChEBI" id="CHEBI:597326"/>
    </cofactor>
</comment>
<dbReference type="GO" id="GO:0035999">
    <property type="term" value="P:tetrahydrofolate interconversion"/>
    <property type="evidence" value="ECO:0007669"/>
    <property type="project" value="UniProtKB-UniRule"/>
</dbReference>
<comment type="similarity">
    <text evidence="3 11">Belongs to the SHMT family.</text>
</comment>
<dbReference type="GO" id="GO:0032259">
    <property type="term" value="P:methylation"/>
    <property type="evidence" value="ECO:0007669"/>
    <property type="project" value="UniProtKB-KW"/>
</dbReference>
<comment type="pathway">
    <text evidence="11">Amino-acid biosynthesis; glycine biosynthesis; glycine from L-serine: step 1/1.</text>
</comment>